<keyword evidence="1" id="KW-0732">Signal</keyword>
<feature type="chain" id="PRO_5012044224" evidence="1">
    <location>
        <begin position="17"/>
        <end position="122"/>
    </location>
</feature>
<dbReference type="GO" id="GO:0006412">
    <property type="term" value="P:translation"/>
    <property type="evidence" value="ECO:0007669"/>
    <property type="project" value="InterPro"/>
</dbReference>
<sequence>MAVITAASGLLPAILAAAFVNYKNNSEELVVTVYEDVEFGQILVPVELMDFDHIIIKEKLEIVLFTNWTSEIRTYAWADCNVGEPSKDDSIPLECRGYYDVDRVYHNGQPAVLLSIPTGKSA</sequence>
<evidence type="ECO:0000313" key="3">
    <source>
        <dbReference type="Proteomes" id="UP000224634"/>
    </source>
</evidence>
<dbReference type="AlphaFoldDB" id="A0A2B7XZN2"/>
<evidence type="ECO:0000256" key="1">
    <source>
        <dbReference type="SAM" id="SignalP"/>
    </source>
</evidence>
<proteinExistence type="predicted"/>
<keyword evidence="3" id="KW-1185">Reference proteome</keyword>
<comment type="caution">
    <text evidence="2">The sequence shown here is derived from an EMBL/GenBank/DDBJ whole genome shotgun (WGS) entry which is preliminary data.</text>
</comment>
<accession>A0A2B7XZN2</accession>
<feature type="signal peptide" evidence="1">
    <location>
        <begin position="1"/>
        <end position="16"/>
    </location>
</feature>
<organism evidence="2 3">
    <name type="scientific">Polytolypa hystricis (strain UAMH7299)</name>
    <dbReference type="NCBI Taxonomy" id="1447883"/>
    <lineage>
        <taxon>Eukaryota</taxon>
        <taxon>Fungi</taxon>
        <taxon>Dikarya</taxon>
        <taxon>Ascomycota</taxon>
        <taxon>Pezizomycotina</taxon>
        <taxon>Eurotiomycetes</taxon>
        <taxon>Eurotiomycetidae</taxon>
        <taxon>Onygenales</taxon>
        <taxon>Onygenales incertae sedis</taxon>
        <taxon>Polytolypa</taxon>
    </lineage>
</organism>
<reference evidence="2 3" key="1">
    <citation type="submission" date="2017-10" db="EMBL/GenBank/DDBJ databases">
        <title>Comparative genomics in systemic dimorphic fungi from Ajellomycetaceae.</title>
        <authorList>
            <person name="Munoz J.F."/>
            <person name="Mcewen J.G."/>
            <person name="Clay O.K."/>
            <person name="Cuomo C.A."/>
        </authorList>
    </citation>
    <scope>NUCLEOTIDE SEQUENCE [LARGE SCALE GENOMIC DNA]</scope>
    <source>
        <strain evidence="2 3">UAMH7299</strain>
    </source>
</reference>
<dbReference type="STRING" id="1447883.A0A2B7XZN2"/>
<dbReference type="SUPFAM" id="SSF50715">
    <property type="entry name" value="Ribosomal protein L25-like"/>
    <property type="match status" value="1"/>
</dbReference>
<dbReference type="EMBL" id="PDNA01000097">
    <property type="protein sequence ID" value="PGH14082.1"/>
    <property type="molecule type" value="Genomic_DNA"/>
</dbReference>
<name>A0A2B7XZN2_POLH7</name>
<protein>
    <submittedName>
        <fullName evidence="2">Uncharacterized protein</fullName>
    </submittedName>
</protein>
<gene>
    <name evidence="2" type="ORF">AJ80_06086</name>
</gene>
<evidence type="ECO:0000313" key="2">
    <source>
        <dbReference type="EMBL" id="PGH14082.1"/>
    </source>
</evidence>
<dbReference type="OrthoDB" id="10250478at2759"/>
<dbReference type="InterPro" id="IPR011035">
    <property type="entry name" value="Ribosomal_bL25/Gln-tRNA_synth"/>
</dbReference>
<dbReference type="Proteomes" id="UP000224634">
    <property type="component" value="Unassembled WGS sequence"/>
</dbReference>